<dbReference type="InParanoid" id="A0A7J8HCP4"/>
<organism evidence="1 2">
    <name type="scientific">Molossus molossus</name>
    <name type="common">Pallas' mastiff bat</name>
    <name type="synonym">Vespertilio molossus</name>
    <dbReference type="NCBI Taxonomy" id="27622"/>
    <lineage>
        <taxon>Eukaryota</taxon>
        <taxon>Metazoa</taxon>
        <taxon>Chordata</taxon>
        <taxon>Craniata</taxon>
        <taxon>Vertebrata</taxon>
        <taxon>Euteleostomi</taxon>
        <taxon>Mammalia</taxon>
        <taxon>Eutheria</taxon>
        <taxon>Laurasiatheria</taxon>
        <taxon>Chiroptera</taxon>
        <taxon>Yangochiroptera</taxon>
        <taxon>Molossidae</taxon>
        <taxon>Molossus</taxon>
    </lineage>
</organism>
<evidence type="ECO:0000313" key="2">
    <source>
        <dbReference type="Proteomes" id="UP000550707"/>
    </source>
</evidence>
<sequence length="188" mass="22097">MRINSKWIKDLHVTHKSIKILEETVGNKISDIIHSRIFTDTSPKVVETKEKMNIWDYIKLKSFCTAKDTIIKTERLPTVWESIIANDISDKGLISNIYRVLIQLHKRKTRNPIKKWAEELNRHLSKQDIQVAKKHMKKCSTSLIIREMQIKTTMRYHFTPVRMAAINKSSNNKCWRGCGEKGTLVYCW</sequence>
<evidence type="ECO:0000313" key="1">
    <source>
        <dbReference type="EMBL" id="KAF6469811.1"/>
    </source>
</evidence>
<dbReference type="Proteomes" id="UP000550707">
    <property type="component" value="Unassembled WGS sequence"/>
</dbReference>
<name>A0A7J8HCP4_MOLMO</name>
<protein>
    <submittedName>
        <fullName evidence="1">Uncharacterized protein</fullName>
    </submittedName>
</protein>
<proteinExistence type="predicted"/>
<accession>A0A7J8HCP4</accession>
<comment type="caution">
    <text evidence="1">The sequence shown here is derived from an EMBL/GenBank/DDBJ whole genome shotgun (WGS) entry which is preliminary data.</text>
</comment>
<reference evidence="1 2" key="1">
    <citation type="journal article" date="2020" name="Nature">
        <title>Six reference-quality genomes reveal evolution of bat adaptations.</title>
        <authorList>
            <person name="Jebb D."/>
            <person name="Huang Z."/>
            <person name="Pippel M."/>
            <person name="Hughes G.M."/>
            <person name="Lavrichenko K."/>
            <person name="Devanna P."/>
            <person name="Winkler S."/>
            <person name="Jermiin L.S."/>
            <person name="Skirmuntt E.C."/>
            <person name="Katzourakis A."/>
            <person name="Burkitt-Gray L."/>
            <person name="Ray D.A."/>
            <person name="Sullivan K.A.M."/>
            <person name="Roscito J.G."/>
            <person name="Kirilenko B.M."/>
            <person name="Davalos L.M."/>
            <person name="Corthals A.P."/>
            <person name="Power M.L."/>
            <person name="Jones G."/>
            <person name="Ransome R.D."/>
            <person name="Dechmann D.K.N."/>
            <person name="Locatelli A.G."/>
            <person name="Puechmaille S.J."/>
            <person name="Fedrigo O."/>
            <person name="Jarvis E.D."/>
            <person name="Hiller M."/>
            <person name="Vernes S.C."/>
            <person name="Myers E.W."/>
            <person name="Teeling E.C."/>
        </authorList>
    </citation>
    <scope>NUCLEOTIDE SEQUENCE [LARGE SCALE GENOMIC DNA]</scope>
    <source>
        <strain evidence="1">MMolMol1</strain>
        <tissue evidence="1">Muscle</tissue>
    </source>
</reference>
<dbReference type="EMBL" id="JACASF010000007">
    <property type="protein sequence ID" value="KAF6469811.1"/>
    <property type="molecule type" value="Genomic_DNA"/>
</dbReference>
<gene>
    <name evidence="1" type="ORF">HJG59_011168</name>
</gene>
<keyword evidence="2" id="KW-1185">Reference proteome</keyword>
<dbReference type="AlphaFoldDB" id="A0A7J8HCP4"/>